<keyword evidence="2" id="KW-1185">Reference proteome</keyword>
<accession>A0A9J6PTR9</accession>
<dbReference type="InterPro" id="IPR007711">
    <property type="entry name" value="HigB-1"/>
</dbReference>
<organism evidence="1 2">
    <name type="scientific">Winslowiella arboricola</name>
    <dbReference type="NCBI Taxonomy" id="2978220"/>
    <lineage>
        <taxon>Bacteria</taxon>
        <taxon>Pseudomonadati</taxon>
        <taxon>Pseudomonadota</taxon>
        <taxon>Gammaproteobacteria</taxon>
        <taxon>Enterobacterales</taxon>
        <taxon>Erwiniaceae</taxon>
        <taxon>Winslowiella</taxon>
    </lineage>
</organism>
<dbReference type="RefSeq" id="WP_267141664.1">
    <property type="nucleotide sequence ID" value="NZ_JAODIL010000061.1"/>
</dbReference>
<sequence length="92" mass="10558">MIKNFKHKGLRLFFATGITSGINPRHADKLRQRLAVNNQAEAVREINLPGYRLHPLTGDRQGLWSVTVSGNWRVTFEFIDGDAYIVNYEGYH</sequence>
<dbReference type="SUPFAM" id="SSF143011">
    <property type="entry name" value="RelE-like"/>
    <property type="match status" value="1"/>
</dbReference>
<reference evidence="1" key="1">
    <citation type="submission" date="2022-09" db="EMBL/GenBank/DDBJ databases">
        <title>Winslowiella arboricola sp. nov., isolated from bleeding cankers on broadleaf hosts.</title>
        <authorList>
            <person name="Brady C."/>
            <person name="Kaur S."/>
            <person name="Crampton B."/>
            <person name="Maddock D."/>
            <person name="Arnold D."/>
            <person name="Denman S."/>
        </authorList>
    </citation>
    <scope>NUCLEOTIDE SEQUENCE</scope>
    <source>
        <strain evidence="1">BAC 15a-03b</strain>
    </source>
</reference>
<gene>
    <name evidence="1" type="ORF">N5923_20420</name>
</gene>
<dbReference type="AlphaFoldDB" id="A0A9J6PTR9"/>
<dbReference type="InterPro" id="IPR035093">
    <property type="entry name" value="RelE/ParE_toxin_dom_sf"/>
</dbReference>
<dbReference type="Gene3D" id="3.30.2310.20">
    <property type="entry name" value="RelE-like"/>
    <property type="match status" value="1"/>
</dbReference>
<dbReference type="PANTHER" id="PTHR40266">
    <property type="entry name" value="TOXIN HIGB-1"/>
    <property type="match status" value="1"/>
</dbReference>
<evidence type="ECO:0000313" key="1">
    <source>
        <dbReference type="EMBL" id="MCU5779859.1"/>
    </source>
</evidence>
<protein>
    <submittedName>
        <fullName evidence="1">Type II toxin-antitoxin system RelE/ParE family toxin</fullName>
    </submittedName>
</protein>
<dbReference type="Proteomes" id="UP001064262">
    <property type="component" value="Unassembled WGS sequence"/>
</dbReference>
<dbReference type="PANTHER" id="PTHR40266:SF2">
    <property type="entry name" value="TOXIN HIGB-1"/>
    <property type="match status" value="1"/>
</dbReference>
<evidence type="ECO:0000313" key="2">
    <source>
        <dbReference type="Proteomes" id="UP001064262"/>
    </source>
</evidence>
<comment type="caution">
    <text evidence="1">The sequence shown here is derived from an EMBL/GenBank/DDBJ whole genome shotgun (WGS) entry which is preliminary data.</text>
</comment>
<proteinExistence type="predicted"/>
<dbReference type="Pfam" id="PF05015">
    <property type="entry name" value="HigB-like_toxin"/>
    <property type="match status" value="1"/>
</dbReference>
<name>A0A9J6PTR9_9GAMM</name>
<dbReference type="EMBL" id="JAODIM010000043">
    <property type="protein sequence ID" value="MCU5779859.1"/>
    <property type="molecule type" value="Genomic_DNA"/>
</dbReference>